<dbReference type="EMBL" id="CP003257">
    <property type="protein sequence ID" value="AEX84805.1"/>
    <property type="molecule type" value="Genomic_DNA"/>
</dbReference>
<feature type="domain" description="RNA polymerase sigma-70" evidence="5">
    <location>
        <begin position="53"/>
        <end position="66"/>
    </location>
</feature>
<organism evidence="6 7">
    <name type="scientific">Marinitoga piezophila (strain DSM 14283 / JCM 11233 / KA3)</name>
    <dbReference type="NCBI Taxonomy" id="443254"/>
    <lineage>
        <taxon>Bacteria</taxon>
        <taxon>Thermotogati</taxon>
        <taxon>Thermotogota</taxon>
        <taxon>Thermotogae</taxon>
        <taxon>Petrotogales</taxon>
        <taxon>Petrotogaceae</taxon>
        <taxon>Marinitoga</taxon>
    </lineage>
</organism>
<dbReference type="InterPro" id="IPR013325">
    <property type="entry name" value="RNA_pol_sigma_r2"/>
</dbReference>
<evidence type="ECO:0000259" key="5">
    <source>
        <dbReference type="PROSITE" id="PS00715"/>
    </source>
</evidence>
<keyword evidence="1" id="KW-0805">Transcription regulation</keyword>
<dbReference type="Proteomes" id="UP000007161">
    <property type="component" value="Chromosome"/>
</dbReference>
<gene>
    <name evidence="6" type="ordered locus">Marpi_0357</name>
</gene>
<proteinExistence type="predicted"/>
<evidence type="ECO:0000256" key="2">
    <source>
        <dbReference type="ARBA" id="ARBA00023082"/>
    </source>
</evidence>
<sequence>MSKYKLRTLREKALVKLAQAGDNEALNMIIAKFEPMIISIASKYFGAWAEFQDLMQIGYVGLIQAVYSYNEEKTTKFSTFAYLNISSEIKSFITYLNREKNKVLSDAVSIESMFENYSEDSDYYFEVPSEVDLHQSAIYNYIFERTIDQMKDLEKDIVKMWLENNSYDEISQNIGVPKKKVDNTIQKFKKIANRVMKYVNNTISNGGTL</sequence>
<dbReference type="PANTHER" id="PTHR30385">
    <property type="entry name" value="SIGMA FACTOR F FLAGELLAR"/>
    <property type="match status" value="1"/>
</dbReference>
<dbReference type="HOGENOM" id="CLU_090333_0_1_0"/>
<evidence type="ECO:0000313" key="6">
    <source>
        <dbReference type="EMBL" id="AEX84805.1"/>
    </source>
</evidence>
<dbReference type="Gene3D" id="1.10.10.10">
    <property type="entry name" value="Winged helix-like DNA-binding domain superfamily/Winged helix DNA-binding domain"/>
    <property type="match status" value="1"/>
</dbReference>
<keyword evidence="2" id="KW-0731">Sigma factor</keyword>
<dbReference type="GO" id="GO:0016987">
    <property type="term" value="F:sigma factor activity"/>
    <property type="evidence" value="ECO:0007669"/>
    <property type="project" value="UniProtKB-KW"/>
</dbReference>
<dbReference type="eggNOG" id="COG1595">
    <property type="taxonomic scope" value="Bacteria"/>
</dbReference>
<name>H2J4F0_MARPK</name>
<reference evidence="7" key="2">
    <citation type="submission" date="2012-01" db="EMBL/GenBank/DDBJ databases">
        <title>Complete sequence of chromosome of Marinitoga piezophila KA3.</title>
        <authorList>
            <person name="Lucas S."/>
            <person name="Han J."/>
            <person name="Lapidus A."/>
            <person name="Cheng J.-F."/>
            <person name="Goodwin L."/>
            <person name="Pitluck S."/>
            <person name="Peters L."/>
            <person name="Mikhailova N."/>
            <person name="Teshima H."/>
            <person name="Detter J.C."/>
            <person name="Han C."/>
            <person name="Tapia R."/>
            <person name="Land M."/>
            <person name="Hauser L."/>
            <person name="Kyrpides N."/>
            <person name="Ivanova N."/>
            <person name="Pagani I."/>
            <person name="Jebbar M."/>
            <person name="Vannier P."/>
            <person name="Oger P."/>
            <person name="Cario A."/>
            <person name="Bartlett D."/>
            <person name="Noll K.M."/>
            <person name="Woyke T."/>
        </authorList>
    </citation>
    <scope>NUCLEOTIDE SEQUENCE [LARGE SCALE GENOMIC DNA]</scope>
    <source>
        <strain evidence="7">DSM 14283 / JCM 11233 / KA3</strain>
    </source>
</reference>
<dbReference type="PROSITE" id="PS00715">
    <property type="entry name" value="SIGMA70_1"/>
    <property type="match status" value="1"/>
</dbReference>
<accession>H2J4F0</accession>
<dbReference type="GO" id="GO:0006352">
    <property type="term" value="P:DNA-templated transcription initiation"/>
    <property type="evidence" value="ECO:0007669"/>
    <property type="project" value="InterPro"/>
</dbReference>
<dbReference type="Gene3D" id="1.20.120.1810">
    <property type="match status" value="1"/>
</dbReference>
<dbReference type="GO" id="GO:0003677">
    <property type="term" value="F:DNA binding"/>
    <property type="evidence" value="ECO:0007669"/>
    <property type="project" value="UniProtKB-KW"/>
</dbReference>
<dbReference type="InterPro" id="IPR014284">
    <property type="entry name" value="RNA_pol_sigma-70_dom"/>
</dbReference>
<dbReference type="OrthoDB" id="9783788at2"/>
<evidence type="ECO:0000256" key="3">
    <source>
        <dbReference type="ARBA" id="ARBA00023125"/>
    </source>
</evidence>
<dbReference type="InterPro" id="IPR000943">
    <property type="entry name" value="RNA_pol_sigma70"/>
</dbReference>
<dbReference type="AlphaFoldDB" id="H2J4F0"/>
<dbReference type="PANTHER" id="PTHR30385:SF1">
    <property type="entry name" value="RNA POLYMERASE SIGMA-H FACTOR"/>
    <property type="match status" value="1"/>
</dbReference>
<keyword evidence="7" id="KW-1185">Reference proteome</keyword>
<evidence type="ECO:0000256" key="4">
    <source>
        <dbReference type="ARBA" id="ARBA00023163"/>
    </source>
</evidence>
<dbReference type="KEGG" id="mpz:Marpi_0357"/>
<evidence type="ECO:0000313" key="7">
    <source>
        <dbReference type="Proteomes" id="UP000007161"/>
    </source>
</evidence>
<dbReference type="InterPro" id="IPR007627">
    <property type="entry name" value="RNA_pol_sigma70_r2"/>
</dbReference>
<dbReference type="Pfam" id="PF04542">
    <property type="entry name" value="Sigma70_r2"/>
    <property type="match status" value="1"/>
</dbReference>
<protein>
    <submittedName>
        <fullName evidence="6">RNA polymerase sigma factor, sigma-70 family</fullName>
    </submittedName>
</protein>
<evidence type="ECO:0000256" key="1">
    <source>
        <dbReference type="ARBA" id="ARBA00023015"/>
    </source>
</evidence>
<keyword evidence="3" id="KW-0238">DNA-binding</keyword>
<dbReference type="RefSeq" id="WP_014295877.1">
    <property type="nucleotide sequence ID" value="NC_016751.1"/>
</dbReference>
<dbReference type="SUPFAM" id="SSF88946">
    <property type="entry name" value="Sigma2 domain of RNA polymerase sigma factors"/>
    <property type="match status" value="1"/>
</dbReference>
<dbReference type="NCBIfam" id="TIGR02937">
    <property type="entry name" value="sigma70-ECF"/>
    <property type="match status" value="1"/>
</dbReference>
<dbReference type="STRING" id="443254.Marpi_0357"/>
<dbReference type="InterPro" id="IPR036388">
    <property type="entry name" value="WH-like_DNA-bd_sf"/>
</dbReference>
<keyword evidence="4" id="KW-0804">Transcription</keyword>
<reference evidence="6 7" key="1">
    <citation type="journal article" date="2012" name="J. Bacteriol.">
        <title>Complete Genome Sequence of the Thermophilic, Piezophilic, Heterotrophic Bacterium Marinitoga piezophila KA3.</title>
        <authorList>
            <person name="Lucas S."/>
            <person name="Han J."/>
            <person name="Lapidus A."/>
            <person name="Cheng J.F."/>
            <person name="Goodwin L.A."/>
            <person name="Pitluck S."/>
            <person name="Peters L."/>
            <person name="Mikhailova N."/>
            <person name="Teshima H."/>
            <person name="Detter J.C."/>
            <person name="Han C."/>
            <person name="Tapia R."/>
            <person name="Land M."/>
            <person name="Hauser L."/>
            <person name="Kyrpides N.C."/>
            <person name="Ivanova N."/>
            <person name="Pagani I."/>
            <person name="Vannier P."/>
            <person name="Oger P."/>
            <person name="Bartlett D.H."/>
            <person name="Noll K.M."/>
            <person name="Woyke T."/>
            <person name="Jebbar M."/>
        </authorList>
    </citation>
    <scope>NUCLEOTIDE SEQUENCE [LARGE SCALE GENOMIC DNA]</scope>
    <source>
        <strain evidence="7">DSM 14283 / JCM 11233 / KA3</strain>
    </source>
</reference>